<reference evidence="2 3" key="1">
    <citation type="submission" date="2024-02" db="EMBL/GenBank/DDBJ databases">
        <authorList>
            <person name="Vignale AGUSTIN F."/>
            <person name="Sosa J E."/>
            <person name="Modenutti C."/>
        </authorList>
    </citation>
    <scope>NUCLEOTIDE SEQUENCE [LARGE SCALE GENOMIC DNA]</scope>
</reference>
<protein>
    <submittedName>
        <fullName evidence="2">Uncharacterized protein</fullName>
    </submittedName>
</protein>
<feature type="region of interest" description="Disordered" evidence="1">
    <location>
        <begin position="123"/>
        <end position="148"/>
    </location>
</feature>
<proteinExistence type="predicted"/>
<evidence type="ECO:0000256" key="1">
    <source>
        <dbReference type="SAM" id="MobiDB-lite"/>
    </source>
</evidence>
<gene>
    <name evidence="2" type="ORF">ILEXP_LOCUS20442</name>
</gene>
<organism evidence="2 3">
    <name type="scientific">Ilex paraguariensis</name>
    <name type="common">yerba mate</name>
    <dbReference type="NCBI Taxonomy" id="185542"/>
    <lineage>
        <taxon>Eukaryota</taxon>
        <taxon>Viridiplantae</taxon>
        <taxon>Streptophyta</taxon>
        <taxon>Embryophyta</taxon>
        <taxon>Tracheophyta</taxon>
        <taxon>Spermatophyta</taxon>
        <taxon>Magnoliopsida</taxon>
        <taxon>eudicotyledons</taxon>
        <taxon>Gunneridae</taxon>
        <taxon>Pentapetalae</taxon>
        <taxon>asterids</taxon>
        <taxon>campanulids</taxon>
        <taxon>Aquifoliales</taxon>
        <taxon>Aquifoliaceae</taxon>
        <taxon>Ilex</taxon>
    </lineage>
</organism>
<evidence type="ECO:0000313" key="2">
    <source>
        <dbReference type="EMBL" id="CAK9152227.1"/>
    </source>
</evidence>
<dbReference type="EMBL" id="CAUOFW020002247">
    <property type="protein sequence ID" value="CAK9152227.1"/>
    <property type="molecule type" value="Genomic_DNA"/>
</dbReference>
<keyword evidence="3" id="KW-1185">Reference proteome</keyword>
<comment type="caution">
    <text evidence="2">The sequence shown here is derived from an EMBL/GenBank/DDBJ whole genome shotgun (WGS) entry which is preliminary data.</text>
</comment>
<evidence type="ECO:0000313" key="3">
    <source>
        <dbReference type="Proteomes" id="UP001642360"/>
    </source>
</evidence>
<feature type="region of interest" description="Disordered" evidence="1">
    <location>
        <begin position="1"/>
        <end position="27"/>
    </location>
</feature>
<feature type="compositionally biased region" description="Polar residues" evidence="1">
    <location>
        <begin position="123"/>
        <end position="138"/>
    </location>
</feature>
<dbReference type="Proteomes" id="UP001642360">
    <property type="component" value="Unassembled WGS sequence"/>
</dbReference>
<name>A0ABC8S504_9AQUA</name>
<dbReference type="AlphaFoldDB" id="A0ABC8S504"/>
<dbReference type="PANTHER" id="PTHR34130:SF5">
    <property type="entry name" value="OS08G0243800 PROTEIN"/>
    <property type="match status" value="1"/>
</dbReference>
<dbReference type="PANTHER" id="PTHR34130">
    <property type="entry name" value="OS08G0243800 PROTEIN"/>
    <property type="match status" value="1"/>
</dbReference>
<sequence length="272" mass="30813">MMDSKEFYQESGDEQEHQFTQDPDEAEETLSFCDLPICSSEADWEYNLSKEDHHSSSSSSSEQDYFEFFSQEWSTTTSSHHRPENIIFCGKLIPSKTPISDDGLEIESNKQSNQRKKSLFRCNSDSFSRPKSTSTSNKARLVKKNDPNSLSLPEKIRYSSDHSGKCGDKYDFSVGKVSILTSPAKLSRSRRYLFMLGLGRFPIEMELNDIKNRQNRRCRSMLPQSAGGNEKLTNGRGRWKGLWGLLRILGCGSNLPANNTVVKASFGSVPYE</sequence>
<accession>A0ABC8S504</accession>
<feature type="compositionally biased region" description="Basic and acidic residues" evidence="1">
    <location>
        <begin position="1"/>
        <end position="19"/>
    </location>
</feature>